<accession>A0A1T4KXS0</accession>
<dbReference type="Proteomes" id="UP000191153">
    <property type="component" value="Unassembled WGS sequence"/>
</dbReference>
<reference evidence="1 2" key="1">
    <citation type="submission" date="2017-02" db="EMBL/GenBank/DDBJ databases">
        <authorList>
            <person name="Peterson S.W."/>
        </authorList>
    </citation>
    <scope>NUCLEOTIDE SEQUENCE [LARGE SCALE GENOMIC DNA]</scope>
    <source>
        <strain evidence="1 2">ATCC 700028</strain>
    </source>
</reference>
<name>A0A1T4KXS0_9FUSO</name>
<dbReference type="STRING" id="180163.SAMN02745174_00650"/>
<keyword evidence="2" id="KW-1185">Reference proteome</keyword>
<dbReference type="Gene3D" id="1.10.3210.10">
    <property type="entry name" value="Hypothetical protein af1432"/>
    <property type="match status" value="1"/>
</dbReference>
<dbReference type="GO" id="GO:0008832">
    <property type="term" value="F:dGTPase activity"/>
    <property type="evidence" value="ECO:0007669"/>
    <property type="project" value="TreeGrafter"/>
</dbReference>
<dbReference type="PANTHER" id="PTHR11373">
    <property type="entry name" value="DEOXYNUCLEOSIDE TRIPHOSPHATE TRIPHOSPHOHYDROLASE"/>
    <property type="match status" value="1"/>
</dbReference>
<dbReference type="SUPFAM" id="SSF109604">
    <property type="entry name" value="HD-domain/PDEase-like"/>
    <property type="match status" value="1"/>
</dbReference>
<organism evidence="1 2">
    <name type="scientific">Cetobacterium ceti</name>
    <dbReference type="NCBI Taxonomy" id="180163"/>
    <lineage>
        <taxon>Bacteria</taxon>
        <taxon>Fusobacteriati</taxon>
        <taxon>Fusobacteriota</taxon>
        <taxon>Fusobacteriia</taxon>
        <taxon>Fusobacteriales</taxon>
        <taxon>Fusobacteriaceae</taxon>
        <taxon>Cetobacterium</taxon>
    </lineage>
</organism>
<dbReference type="AlphaFoldDB" id="A0A1T4KXS0"/>
<gene>
    <name evidence="1" type="ORF">SAMN02745174_00650</name>
</gene>
<dbReference type="RefSeq" id="WP_078693183.1">
    <property type="nucleotide sequence ID" value="NZ_FUWX01000005.1"/>
</dbReference>
<dbReference type="EMBL" id="FUWX01000005">
    <property type="protein sequence ID" value="SJZ47244.1"/>
    <property type="molecule type" value="Genomic_DNA"/>
</dbReference>
<evidence type="ECO:0000313" key="1">
    <source>
        <dbReference type="EMBL" id="SJZ47244.1"/>
    </source>
</evidence>
<evidence type="ECO:0008006" key="3">
    <source>
        <dbReference type="Google" id="ProtNLM"/>
    </source>
</evidence>
<dbReference type="PANTHER" id="PTHR11373:SF4">
    <property type="entry name" value="DEOXYNUCLEOSIDE TRIPHOSPHATE TRIPHOSPHOHYDROLASE SAMHD1"/>
    <property type="match status" value="1"/>
</dbReference>
<protein>
    <recommendedName>
        <fullName evidence="3">HD/PDEase domain-containing protein</fullName>
    </recommendedName>
</protein>
<dbReference type="InterPro" id="IPR050135">
    <property type="entry name" value="dGTPase-like"/>
</dbReference>
<dbReference type="GO" id="GO:0006203">
    <property type="term" value="P:dGTP catabolic process"/>
    <property type="evidence" value="ECO:0007669"/>
    <property type="project" value="TreeGrafter"/>
</dbReference>
<evidence type="ECO:0000313" key="2">
    <source>
        <dbReference type="Proteomes" id="UP000191153"/>
    </source>
</evidence>
<sequence>MEKSKIIKDLVHDYIELDNECLNIIDTPEFQRLRRIRQLTSNYLFPSGNHSRFEHALGIMKLSMVFYEGIEESFEKERSFINDLKEKDYYRDNFKIASLLHELGEAPLSNIGNSFYNKEEIGNYLKIKCDELLLNYESIFNNEYGTLKERMTCYFILSKMYKIIRSNKYIDLEFILRMVIGNKYIKSEEDKNYWCKNIFIELLNGKTFDMQKLDSLMRDNYMCGYPAAKIDVKKLINSIYIKNHKISFKPEGISALQSLVDSRDDLYVWVYNHYIPLYTNYITEEIIRFLKGEINWQDYFSCEAITKTLITDGDIENLLNDKYRKFLLKEDIRDYIQNVLPQLYGRKFLKPVWKTVYEYNSFMENEIEDDDLIEKVKKELVEEKNRGLRDKILGEMREELGIKNGELFIIPSSTKYENHKIKGNILVTVDGKEKSLWNILPQKDYKKMGTIDFYIYGPEERKKDIKKVFVKIIKNYYSL</sequence>
<dbReference type="OrthoDB" id="9803619at2"/>
<proteinExistence type="predicted"/>